<dbReference type="EMBL" id="WNKQ01000029">
    <property type="protein sequence ID" value="KAF5844133.1"/>
    <property type="molecule type" value="Genomic_DNA"/>
</dbReference>
<evidence type="ECO:0000313" key="2">
    <source>
        <dbReference type="EMBL" id="KAF5844133.1"/>
    </source>
</evidence>
<dbReference type="AlphaFoldDB" id="A0A8H5Z607"/>
<dbReference type="InterPro" id="IPR050789">
    <property type="entry name" value="Diverse_Enzym_Activities"/>
</dbReference>
<evidence type="ECO:0000313" key="3">
    <source>
        <dbReference type="Proteomes" id="UP000624244"/>
    </source>
</evidence>
<proteinExistence type="predicted"/>
<dbReference type="PANTHER" id="PTHR43283">
    <property type="entry name" value="BETA-LACTAMASE-RELATED"/>
    <property type="match status" value="1"/>
</dbReference>
<dbReference type="Proteomes" id="UP000624244">
    <property type="component" value="Unassembled WGS sequence"/>
</dbReference>
<dbReference type="SUPFAM" id="SSF56601">
    <property type="entry name" value="beta-lactamase/transpeptidase-like"/>
    <property type="match status" value="1"/>
</dbReference>
<evidence type="ECO:0008006" key="4">
    <source>
        <dbReference type="Google" id="ProtNLM"/>
    </source>
</evidence>
<organism evidence="2 3">
    <name type="scientific">Cochliobolus sativus</name>
    <name type="common">Common root rot and spot blotch fungus</name>
    <name type="synonym">Bipolaris sorokiniana</name>
    <dbReference type="NCBI Taxonomy" id="45130"/>
    <lineage>
        <taxon>Eukaryota</taxon>
        <taxon>Fungi</taxon>
        <taxon>Dikarya</taxon>
        <taxon>Ascomycota</taxon>
        <taxon>Pezizomycotina</taxon>
        <taxon>Dothideomycetes</taxon>
        <taxon>Pleosporomycetidae</taxon>
        <taxon>Pleosporales</taxon>
        <taxon>Pleosporineae</taxon>
        <taxon>Pleosporaceae</taxon>
        <taxon>Bipolaris</taxon>
    </lineage>
</organism>
<evidence type="ECO:0000256" key="1">
    <source>
        <dbReference type="ARBA" id="ARBA00022801"/>
    </source>
</evidence>
<accession>A0A8H5Z607</accession>
<name>A0A8H5Z607_COCSA</name>
<reference evidence="2" key="1">
    <citation type="submission" date="2019-11" db="EMBL/GenBank/DDBJ databases">
        <title>Bipolaris sorokiniana Genome sequencing.</title>
        <authorList>
            <person name="Wang H."/>
        </authorList>
    </citation>
    <scope>NUCLEOTIDE SEQUENCE</scope>
</reference>
<keyword evidence="1" id="KW-0378">Hydrolase</keyword>
<dbReference type="Gene3D" id="3.40.710.10">
    <property type="entry name" value="DD-peptidase/beta-lactamase superfamily"/>
    <property type="match status" value="1"/>
</dbReference>
<dbReference type="PANTHER" id="PTHR43283:SF17">
    <property type="entry name" value="(LOVD), PUTATIVE (AFU_ORTHOLOGUE AFUA_5G00920)-RELATED"/>
    <property type="match status" value="1"/>
</dbReference>
<comment type="caution">
    <text evidence="2">The sequence shown here is derived from an EMBL/GenBank/DDBJ whole genome shotgun (WGS) entry which is preliminary data.</text>
</comment>
<sequence>MNNILCWKWDSVKMGLAASSFLTAVTMLSQLSTKREGGGLFSNAEDYAKFLAALLGDNGTLLRKGMIEELEKPQLNEEGKAALEEMRNLWLMPELPREVTVDHALGGLVTTSNFLGGRAAGAMAWDGISNPNWLIDRVNGVAMIFFTQVWATDPDTKGLWSKLEKELYACLGK</sequence>
<gene>
    <name evidence="2" type="ORF">GGP41_001057</name>
</gene>
<dbReference type="InterPro" id="IPR012338">
    <property type="entry name" value="Beta-lactam/transpept-like"/>
</dbReference>
<protein>
    <recommendedName>
        <fullName evidence="4">Beta-lactamase-related domain-containing protein</fullName>
    </recommendedName>
</protein>
<dbReference type="GO" id="GO:0016787">
    <property type="term" value="F:hydrolase activity"/>
    <property type="evidence" value="ECO:0007669"/>
    <property type="project" value="UniProtKB-KW"/>
</dbReference>